<feature type="coiled-coil region" evidence="1">
    <location>
        <begin position="513"/>
        <end position="540"/>
    </location>
</feature>
<organism evidence="3">
    <name type="scientific">Tanacetum cinerariifolium</name>
    <name type="common">Dalmatian daisy</name>
    <name type="synonym">Chrysanthemum cinerariifolium</name>
    <dbReference type="NCBI Taxonomy" id="118510"/>
    <lineage>
        <taxon>Eukaryota</taxon>
        <taxon>Viridiplantae</taxon>
        <taxon>Streptophyta</taxon>
        <taxon>Embryophyta</taxon>
        <taxon>Tracheophyta</taxon>
        <taxon>Spermatophyta</taxon>
        <taxon>Magnoliopsida</taxon>
        <taxon>eudicotyledons</taxon>
        <taxon>Gunneridae</taxon>
        <taxon>Pentapetalae</taxon>
        <taxon>asterids</taxon>
        <taxon>campanulids</taxon>
        <taxon>Asterales</taxon>
        <taxon>Asteraceae</taxon>
        <taxon>Asteroideae</taxon>
        <taxon>Anthemideae</taxon>
        <taxon>Anthemidinae</taxon>
        <taxon>Tanacetum</taxon>
    </lineage>
</organism>
<feature type="compositionally biased region" description="Low complexity" evidence="2">
    <location>
        <begin position="56"/>
        <end position="66"/>
    </location>
</feature>
<feature type="region of interest" description="Disordered" evidence="2">
    <location>
        <begin position="548"/>
        <end position="571"/>
    </location>
</feature>
<dbReference type="Pfam" id="PF14223">
    <property type="entry name" value="Retrotran_gag_2"/>
    <property type="match status" value="1"/>
</dbReference>
<dbReference type="AlphaFoldDB" id="A0A699H842"/>
<keyword evidence="1" id="KW-0175">Coiled coil</keyword>
<dbReference type="EMBL" id="BKCJ010116941">
    <property type="protein sequence ID" value="GEX58141.1"/>
    <property type="molecule type" value="Genomic_DNA"/>
</dbReference>
<comment type="caution">
    <text evidence="3">The sequence shown here is derived from an EMBL/GenBank/DDBJ whole genome shotgun (WGS) entry which is preliminary data.</text>
</comment>
<gene>
    <name evidence="3" type="ORF">Tci_330116</name>
</gene>
<feature type="region of interest" description="Disordered" evidence="2">
    <location>
        <begin position="56"/>
        <end position="81"/>
    </location>
</feature>
<feature type="non-terminal residue" evidence="3">
    <location>
        <position position="648"/>
    </location>
</feature>
<evidence type="ECO:0000256" key="1">
    <source>
        <dbReference type="SAM" id="Coils"/>
    </source>
</evidence>
<reference evidence="3" key="1">
    <citation type="journal article" date="2019" name="Sci. Rep.">
        <title>Draft genome of Tanacetum cinerariifolium, the natural source of mosquito coil.</title>
        <authorList>
            <person name="Yamashiro T."/>
            <person name="Shiraishi A."/>
            <person name="Satake H."/>
            <person name="Nakayama K."/>
        </authorList>
    </citation>
    <scope>NUCLEOTIDE SEQUENCE</scope>
</reference>
<evidence type="ECO:0000313" key="3">
    <source>
        <dbReference type="EMBL" id="GEX58141.1"/>
    </source>
</evidence>
<proteinExistence type="predicted"/>
<accession>A0A699H842</accession>
<name>A0A699H842_TANCI</name>
<evidence type="ECO:0000256" key="2">
    <source>
        <dbReference type="SAM" id="MobiDB-lite"/>
    </source>
</evidence>
<sequence length="648" mass="73870">MIDSHESDGEDNQVNYRFKKSEGYHVVPPLYTGNYMPPRADLSFTGLDDYVTSMNKTKTSTSMTSKESLEKPKSGRPSAPIIEEWESDSEDENVVEKIEVKKTVKPSLEKIEFINARNTTVENENKAEKPRKLRQSPRVTNAVRTNRVNDVKASLCWVWKPIKPNSASITLKRYDYVDVRGKSRFVMAWVPKKVKKHSMKLLEWNLNAINVSSAGPAPHLKWLMGIKCSKAFSLLAIKIPLLEHFATEVIEFGDSCKAHPKETGKGLASESSTKKKGRTVVITTKDMQKRRNDVKVRTTLLLALPDEHQLRFSKYEIAQELWEGILKTFGENEATKKTMKNQLKQQYGNFKAEGSETLEQTFNRLQAIMSHLKFMDVKIEQDDLNQKFLRSLAPEWLMYTIVWRNKDDRDTISLDDVYNHLKVYEPEVQKNSESTLKIWLSFLHQTPAVEKLVLKIQRWNALIATKWVILLESTEHLEVKAEEEEKATNKEENHALVADDEVLTEFSLMAKSSSSLENKLEQAKKEKEGLDNKLTGFEKASKDLDNLLGSQRSDKNKEGLGYSVAPPPAQVYSPPMKDLSWTGLPEFVDDTVTDYSRPTPSIDELIYNTSDLQSNNFSVFEDGESSGSIMSKPMIKFVKAANCPRVTK</sequence>
<protein>
    <submittedName>
        <fullName evidence="3">Ribonuclease H-like domain-containing protein</fullName>
    </submittedName>
</protein>